<evidence type="ECO:0000313" key="1">
    <source>
        <dbReference type="EMBL" id="GAH63667.1"/>
    </source>
</evidence>
<gene>
    <name evidence="1" type="ORF">S03H2_54049</name>
</gene>
<reference evidence="1" key="1">
    <citation type="journal article" date="2014" name="Front. Microbiol.">
        <title>High frequency of phylogenetically diverse reductive dehalogenase-homologous genes in deep subseafloor sedimentary metagenomes.</title>
        <authorList>
            <person name="Kawai M."/>
            <person name="Futagami T."/>
            <person name="Toyoda A."/>
            <person name="Takaki Y."/>
            <person name="Nishi S."/>
            <person name="Hori S."/>
            <person name="Arai W."/>
            <person name="Tsubouchi T."/>
            <person name="Morono Y."/>
            <person name="Uchiyama I."/>
            <person name="Ito T."/>
            <person name="Fujiyama A."/>
            <person name="Inagaki F."/>
            <person name="Takami H."/>
        </authorList>
    </citation>
    <scope>NUCLEOTIDE SEQUENCE</scope>
    <source>
        <strain evidence="1">Expedition CK06-06</strain>
    </source>
</reference>
<accession>X1H2M2</accession>
<dbReference type="EMBL" id="BARU01034427">
    <property type="protein sequence ID" value="GAH63667.1"/>
    <property type="molecule type" value="Genomic_DNA"/>
</dbReference>
<proteinExistence type="predicted"/>
<organism evidence="1">
    <name type="scientific">marine sediment metagenome</name>
    <dbReference type="NCBI Taxonomy" id="412755"/>
    <lineage>
        <taxon>unclassified sequences</taxon>
        <taxon>metagenomes</taxon>
        <taxon>ecological metagenomes</taxon>
    </lineage>
</organism>
<name>X1H2M2_9ZZZZ</name>
<dbReference type="AlphaFoldDB" id="X1H2M2"/>
<sequence>MSFTEKIDVLTLLINVLTEHEKKLDALVGRLEEVADDLGNATGVLK</sequence>
<comment type="caution">
    <text evidence="1">The sequence shown here is derived from an EMBL/GenBank/DDBJ whole genome shotgun (WGS) entry which is preliminary data.</text>
</comment>
<protein>
    <submittedName>
        <fullName evidence="1">Uncharacterized protein</fullName>
    </submittedName>
</protein>